<name>A0AAD5V5V1_9APHY</name>
<accession>A0AAD5V5V1</accession>
<organism evidence="1 2">
    <name type="scientific">Meripilus lineatus</name>
    <dbReference type="NCBI Taxonomy" id="2056292"/>
    <lineage>
        <taxon>Eukaryota</taxon>
        <taxon>Fungi</taxon>
        <taxon>Dikarya</taxon>
        <taxon>Basidiomycota</taxon>
        <taxon>Agaricomycotina</taxon>
        <taxon>Agaricomycetes</taxon>
        <taxon>Polyporales</taxon>
        <taxon>Meripilaceae</taxon>
        <taxon>Meripilus</taxon>
    </lineage>
</organism>
<keyword evidence="2" id="KW-1185">Reference proteome</keyword>
<reference evidence="1" key="1">
    <citation type="submission" date="2022-07" db="EMBL/GenBank/DDBJ databases">
        <title>Genome Sequence of Physisporinus lineatus.</title>
        <authorList>
            <person name="Buettner E."/>
        </authorList>
    </citation>
    <scope>NUCLEOTIDE SEQUENCE</scope>
    <source>
        <strain evidence="1">VT162</strain>
    </source>
</reference>
<comment type="caution">
    <text evidence="1">The sequence shown here is derived from an EMBL/GenBank/DDBJ whole genome shotgun (WGS) entry which is preliminary data.</text>
</comment>
<gene>
    <name evidence="1" type="ORF">NLI96_g6643</name>
</gene>
<evidence type="ECO:0000313" key="1">
    <source>
        <dbReference type="EMBL" id="KAJ3482923.1"/>
    </source>
</evidence>
<dbReference type="AlphaFoldDB" id="A0AAD5V5V1"/>
<proteinExistence type="predicted"/>
<sequence length="141" mass="15322">MVLESMRLDGARNTAYASAFVKVKLGGWMEYLPHKTRSSYNVLFYRAYCFPPRLVCLVPSAPEFINTRSVDVGTLQTDTVSLSNPHISSANLLTYQIILTNTQMDSFIPIANPVPSEETQVPVDFDGTGTPGSGGGNCTIA</sequence>
<evidence type="ECO:0000313" key="2">
    <source>
        <dbReference type="Proteomes" id="UP001212997"/>
    </source>
</evidence>
<dbReference type="Proteomes" id="UP001212997">
    <property type="component" value="Unassembled WGS sequence"/>
</dbReference>
<dbReference type="EMBL" id="JANAWD010000250">
    <property type="protein sequence ID" value="KAJ3482923.1"/>
    <property type="molecule type" value="Genomic_DNA"/>
</dbReference>
<protein>
    <submittedName>
        <fullName evidence="1">Uncharacterized protein</fullName>
    </submittedName>
</protein>